<gene>
    <name evidence="4" type="ORF">Pfra01_002280600</name>
</gene>
<reference evidence="4" key="1">
    <citation type="submission" date="2023-04" db="EMBL/GenBank/DDBJ databases">
        <title>Phytophthora fragariaefolia NBRC 109709.</title>
        <authorList>
            <person name="Ichikawa N."/>
            <person name="Sato H."/>
            <person name="Tonouchi N."/>
        </authorList>
    </citation>
    <scope>NUCLEOTIDE SEQUENCE</scope>
    <source>
        <strain evidence="4">NBRC 109709</strain>
    </source>
</reference>
<evidence type="ECO:0000256" key="1">
    <source>
        <dbReference type="SAM" id="Coils"/>
    </source>
</evidence>
<feature type="region of interest" description="Disordered" evidence="2">
    <location>
        <begin position="112"/>
        <end position="134"/>
    </location>
</feature>
<evidence type="ECO:0000256" key="3">
    <source>
        <dbReference type="SAM" id="Phobius"/>
    </source>
</evidence>
<evidence type="ECO:0000256" key="2">
    <source>
        <dbReference type="SAM" id="MobiDB-lite"/>
    </source>
</evidence>
<comment type="caution">
    <text evidence="4">The sequence shown here is derived from an EMBL/GenBank/DDBJ whole genome shotgun (WGS) entry which is preliminary data.</text>
</comment>
<dbReference type="EMBL" id="BSXT01003539">
    <property type="protein sequence ID" value="GMF54579.1"/>
    <property type="molecule type" value="Genomic_DNA"/>
</dbReference>
<dbReference type="Proteomes" id="UP001165121">
    <property type="component" value="Unassembled WGS sequence"/>
</dbReference>
<dbReference type="AlphaFoldDB" id="A0A9W6Y6F0"/>
<sequence>MDVDSIVDIEADVAADADRDVDFAAEADWGALAGSSSHRRQRNSQKTQCEMDVDMTAESDDDTDEYAFMVVSLVFIVLGAAFGTMDWRSLGADLSGQKLVSFPLHTHNTYARRTSPTSHKIGDPSDSEISEIPGSTRNSRVGVLEAAIPVAPVALAPRVKLDGSVTAAVSSTTAPSLPSISRSPATPAPTLADLERVLGLRDNRLEFAQAERDVKLGKLVSYDVAKPFPEPSHELFRRLQGSSSIDEHIAALEKEIVGGPHPAVVAGEQQADAFAARARADLLEHELRETMKRVFQLEESEKTASALVRSLKEQVAQLENRNISLQELHQSTNLERDSWSTERIRLDATIRDNERIIASKTADYHCGVVPHGNVVAVY</sequence>
<proteinExistence type="predicted"/>
<keyword evidence="3" id="KW-0472">Membrane</keyword>
<feature type="coiled-coil region" evidence="1">
    <location>
        <begin position="280"/>
        <end position="335"/>
    </location>
</feature>
<name>A0A9W6Y6F0_9STRA</name>
<evidence type="ECO:0000313" key="4">
    <source>
        <dbReference type="EMBL" id="GMF54579.1"/>
    </source>
</evidence>
<keyword evidence="5" id="KW-1185">Reference proteome</keyword>
<keyword evidence="1" id="KW-0175">Coiled coil</keyword>
<protein>
    <submittedName>
        <fullName evidence="4">Unnamed protein product</fullName>
    </submittedName>
</protein>
<keyword evidence="3" id="KW-0812">Transmembrane</keyword>
<feature type="transmembrane region" description="Helical" evidence="3">
    <location>
        <begin position="66"/>
        <end position="85"/>
    </location>
</feature>
<accession>A0A9W6Y6F0</accession>
<organism evidence="4 5">
    <name type="scientific">Phytophthora fragariaefolia</name>
    <dbReference type="NCBI Taxonomy" id="1490495"/>
    <lineage>
        <taxon>Eukaryota</taxon>
        <taxon>Sar</taxon>
        <taxon>Stramenopiles</taxon>
        <taxon>Oomycota</taxon>
        <taxon>Peronosporomycetes</taxon>
        <taxon>Peronosporales</taxon>
        <taxon>Peronosporaceae</taxon>
        <taxon>Phytophthora</taxon>
    </lineage>
</organism>
<evidence type="ECO:0000313" key="5">
    <source>
        <dbReference type="Proteomes" id="UP001165121"/>
    </source>
</evidence>
<keyword evidence="3" id="KW-1133">Transmembrane helix</keyword>